<reference evidence="1 2" key="1">
    <citation type="submission" date="2016-10" db="EMBL/GenBank/DDBJ databases">
        <authorList>
            <person name="Varghese N."/>
            <person name="Submissions S."/>
        </authorList>
    </citation>
    <scope>NUCLEOTIDE SEQUENCE [LARGE SCALE GENOMIC DNA]</scope>
    <source>
        <strain evidence="1 2">DSM 17997</strain>
    </source>
</reference>
<sequence length="177" mass="20876">MKKILTVILYLFSITMSIGQGKLLIDEENQNTLTFQGIYNIDDIEDIKKHSIFETNIVSPNRVSALMRRTKINSKDFGYETKAFIFNGKYYWIISDILYEFKDDRVRITMTGLSYYNSFLGGIPTLYSANDYFFKHNIFTNIYKFNEPLRDDYISFAGILDKMILKKENLIIESEDW</sequence>
<organism evidence="1 2">
    <name type="scientific">Rhodonellum ikkaensis</name>
    <dbReference type="NCBI Taxonomy" id="336829"/>
    <lineage>
        <taxon>Bacteria</taxon>
        <taxon>Pseudomonadati</taxon>
        <taxon>Bacteroidota</taxon>
        <taxon>Cytophagia</taxon>
        <taxon>Cytophagales</taxon>
        <taxon>Cytophagaceae</taxon>
        <taxon>Rhodonellum</taxon>
    </lineage>
</organism>
<dbReference type="RefSeq" id="WP_031327151.1">
    <property type="nucleotide sequence ID" value="NZ_FNQC01000011.1"/>
</dbReference>
<accession>A0A1H3SCH9</accession>
<evidence type="ECO:0008006" key="3">
    <source>
        <dbReference type="Google" id="ProtNLM"/>
    </source>
</evidence>
<protein>
    <recommendedName>
        <fullName evidence="3">DUF4468 domain-containing protein</fullName>
    </recommendedName>
</protein>
<evidence type="ECO:0000313" key="1">
    <source>
        <dbReference type="EMBL" id="SDZ35275.1"/>
    </source>
</evidence>
<gene>
    <name evidence="1" type="ORF">SAMN05444412_11134</name>
</gene>
<keyword evidence="2" id="KW-1185">Reference proteome</keyword>
<dbReference type="Proteomes" id="UP000199663">
    <property type="component" value="Unassembled WGS sequence"/>
</dbReference>
<proteinExistence type="predicted"/>
<evidence type="ECO:0000313" key="2">
    <source>
        <dbReference type="Proteomes" id="UP000199663"/>
    </source>
</evidence>
<comment type="caution">
    <text evidence="1">The sequence shown here is derived from an EMBL/GenBank/DDBJ whole genome shotgun (WGS) entry which is preliminary data.</text>
</comment>
<name>A0A1H3SCH9_9BACT</name>
<dbReference type="EMBL" id="FNQC01000011">
    <property type="protein sequence ID" value="SDZ35275.1"/>
    <property type="molecule type" value="Genomic_DNA"/>
</dbReference>